<proteinExistence type="predicted"/>
<comment type="caution">
    <text evidence="1">The sequence shown here is derived from an EMBL/GenBank/DDBJ whole genome shotgun (WGS) entry which is preliminary data.</text>
</comment>
<name>A0A2N0NYI6_9GLOM</name>
<gene>
    <name evidence="1" type="ORF">RhiirA5_366304</name>
</gene>
<reference evidence="1 2" key="1">
    <citation type="submission" date="2016-04" db="EMBL/GenBank/DDBJ databases">
        <title>Genome analyses suggest a sexual origin of heterokaryosis in a supposedly ancient asexual fungus.</title>
        <authorList>
            <person name="Ropars J."/>
            <person name="Sedzielewska K."/>
            <person name="Noel J."/>
            <person name="Charron P."/>
            <person name="Farinelli L."/>
            <person name="Marton T."/>
            <person name="Kruger M."/>
            <person name="Pelin A."/>
            <person name="Brachmann A."/>
            <person name="Corradi N."/>
        </authorList>
    </citation>
    <scope>NUCLEOTIDE SEQUENCE [LARGE SCALE GENOMIC DNA]</scope>
    <source>
        <strain evidence="1 2">A5</strain>
    </source>
</reference>
<sequence>MQRSLYYLYDMRCQLNILANSKDLMIKSIILNIYFNYKRANDLKYFLFIPLTSL</sequence>
<dbReference type="AlphaFoldDB" id="A0A2N0NYI6"/>
<evidence type="ECO:0000313" key="2">
    <source>
        <dbReference type="Proteomes" id="UP000232722"/>
    </source>
</evidence>
<accession>A0A2N0NYI6</accession>
<reference evidence="1 2" key="2">
    <citation type="submission" date="2017-09" db="EMBL/GenBank/DDBJ databases">
        <title>Extensive intraspecific genome diversity in a model arbuscular mycorrhizal fungus.</title>
        <authorList>
            <person name="Chen E.C."/>
            <person name="Morin E."/>
            <person name="Beaudet D."/>
            <person name="Noel J."/>
            <person name="Ndikumana S."/>
            <person name="Charron P."/>
            <person name="St-Onge C."/>
            <person name="Giorgi J."/>
            <person name="Grigoriev I.V."/>
            <person name="Roux C."/>
            <person name="Martin F.M."/>
            <person name="Corradi N."/>
        </authorList>
    </citation>
    <scope>NUCLEOTIDE SEQUENCE [LARGE SCALE GENOMIC DNA]</scope>
    <source>
        <strain evidence="1 2">A5</strain>
    </source>
</reference>
<dbReference type="Proteomes" id="UP000232722">
    <property type="component" value="Unassembled WGS sequence"/>
</dbReference>
<protein>
    <submittedName>
        <fullName evidence="1">Uncharacterized protein</fullName>
    </submittedName>
</protein>
<evidence type="ECO:0000313" key="1">
    <source>
        <dbReference type="EMBL" id="PKB99640.1"/>
    </source>
</evidence>
<dbReference type="EMBL" id="LLXJ01002123">
    <property type="protein sequence ID" value="PKB99640.1"/>
    <property type="molecule type" value="Genomic_DNA"/>
</dbReference>
<organism evidence="1 2">
    <name type="scientific">Rhizophagus irregularis</name>
    <dbReference type="NCBI Taxonomy" id="588596"/>
    <lineage>
        <taxon>Eukaryota</taxon>
        <taxon>Fungi</taxon>
        <taxon>Fungi incertae sedis</taxon>
        <taxon>Mucoromycota</taxon>
        <taxon>Glomeromycotina</taxon>
        <taxon>Glomeromycetes</taxon>
        <taxon>Glomerales</taxon>
        <taxon>Glomeraceae</taxon>
        <taxon>Rhizophagus</taxon>
    </lineage>
</organism>